<dbReference type="GO" id="GO:0009986">
    <property type="term" value="C:cell surface"/>
    <property type="evidence" value="ECO:0007669"/>
    <property type="project" value="TreeGrafter"/>
</dbReference>
<protein>
    <recommendedName>
        <fullName evidence="2">H-type lectin domain-containing protein</fullName>
    </recommendedName>
</protein>
<dbReference type="EMBL" id="CAJHNH020005924">
    <property type="protein sequence ID" value="CAG5133110.1"/>
    <property type="molecule type" value="Genomic_DNA"/>
</dbReference>
<dbReference type="Pfam" id="PF09458">
    <property type="entry name" value="H_lectin"/>
    <property type="match status" value="1"/>
</dbReference>
<accession>A0A8S3ZYM5</accession>
<proteinExistence type="predicted"/>
<dbReference type="InterPro" id="IPR052487">
    <property type="entry name" value="Galactose-binding_lectin"/>
</dbReference>
<feature type="chain" id="PRO_5035748328" description="H-type lectin domain-containing protein" evidence="1">
    <location>
        <begin position="20"/>
        <end position="121"/>
    </location>
</feature>
<dbReference type="GO" id="GO:0046871">
    <property type="term" value="F:N-acetylgalactosamine binding"/>
    <property type="evidence" value="ECO:0007669"/>
    <property type="project" value="TreeGrafter"/>
</dbReference>
<comment type="caution">
    <text evidence="3">The sequence shown here is derived from an EMBL/GenBank/DDBJ whole genome shotgun (WGS) entry which is preliminary data.</text>
</comment>
<dbReference type="GO" id="GO:0098636">
    <property type="term" value="C:protein complex involved in cell adhesion"/>
    <property type="evidence" value="ECO:0007669"/>
    <property type="project" value="TreeGrafter"/>
</dbReference>
<evidence type="ECO:0000256" key="1">
    <source>
        <dbReference type="SAM" id="SignalP"/>
    </source>
</evidence>
<dbReference type="Proteomes" id="UP000678393">
    <property type="component" value="Unassembled WGS sequence"/>
</dbReference>
<keyword evidence="4" id="KW-1185">Reference proteome</keyword>
<name>A0A8S3ZYM5_9EUPU</name>
<gene>
    <name evidence="3" type="ORF">CUNI_LOCUS18668</name>
</gene>
<dbReference type="GO" id="GO:0045335">
    <property type="term" value="C:phagocytic vesicle"/>
    <property type="evidence" value="ECO:0007669"/>
    <property type="project" value="TreeGrafter"/>
</dbReference>
<dbReference type="GO" id="GO:0030247">
    <property type="term" value="F:polysaccharide binding"/>
    <property type="evidence" value="ECO:0007669"/>
    <property type="project" value="TreeGrafter"/>
</dbReference>
<dbReference type="AlphaFoldDB" id="A0A8S3ZYM5"/>
<evidence type="ECO:0000259" key="2">
    <source>
        <dbReference type="Pfam" id="PF09458"/>
    </source>
</evidence>
<keyword evidence="1" id="KW-0732">Signal</keyword>
<feature type="domain" description="H-type lectin" evidence="2">
    <location>
        <begin position="55"/>
        <end position="117"/>
    </location>
</feature>
<dbReference type="PANTHER" id="PTHR46938">
    <property type="entry name" value="DISCOIDIN-1 SUBUNIT A-RELATED-RELATED"/>
    <property type="match status" value="1"/>
</dbReference>
<evidence type="ECO:0000313" key="4">
    <source>
        <dbReference type="Proteomes" id="UP000678393"/>
    </source>
</evidence>
<dbReference type="Gene3D" id="2.60.40.2080">
    <property type="match status" value="1"/>
</dbReference>
<dbReference type="OrthoDB" id="291007at2759"/>
<dbReference type="InterPro" id="IPR019019">
    <property type="entry name" value="H-type_lectin_domain"/>
</dbReference>
<organism evidence="3 4">
    <name type="scientific">Candidula unifasciata</name>
    <dbReference type="NCBI Taxonomy" id="100452"/>
    <lineage>
        <taxon>Eukaryota</taxon>
        <taxon>Metazoa</taxon>
        <taxon>Spiralia</taxon>
        <taxon>Lophotrochozoa</taxon>
        <taxon>Mollusca</taxon>
        <taxon>Gastropoda</taxon>
        <taxon>Heterobranchia</taxon>
        <taxon>Euthyneura</taxon>
        <taxon>Panpulmonata</taxon>
        <taxon>Eupulmonata</taxon>
        <taxon>Stylommatophora</taxon>
        <taxon>Helicina</taxon>
        <taxon>Helicoidea</taxon>
        <taxon>Geomitridae</taxon>
        <taxon>Candidula</taxon>
    </lineage>
</organism>
<sequence>MWTCLTGLLLLCVVSFTAAQRIQVGEIDCAADSNTWTKVPQDSPGRNNPRESLSSVTFASPYCRPPKVLLTVSHLDADHTLNLRYIARLYSVTPTGFNASCYTWHDTKIYRMKLNWLSLED</sequence>
<dbReference type="GO" id="GO:0098609">
    <property type="term" value="P:cell-cell adhesion"/>
    <property type="evidence" value="ECO:0007669"/>
    <property type="project" value="TreeGrafter"/>
</dbReference>
<dbReference type="InterPro" id="IPR037221">
    <property type="entry name" value="H-type_lectin_dom_sf"/>
</dbReference>
<dbReference type="SUPFAM" id="SSF141086">
    <property type="entry name" value="Agglutinin HPA-like"/>
    <property type="match status" value="1"/>
</dbReference>
<dbReference type="GO" id="GO:0070492">
    <property type="term" value="F:oligosaccharide binding"/>
    <property type="evidence" value="ECO:0007669"/>
    <property type="project" value="TreeGrafter"/>
</dbReference>
<feature type="signal peptide" evidence="1">
    <location>
        <begin position="1"/>
        <end position="19"/>
    </location>
</feature>
<evidence type="ECO:0000313" key="3">
    <source>
        <dbReference type="EMBL" id="CAG5133110.1"/>
    </source>
</evidence>
<reference evidence="3" key="1">
    <citation type="submission" date="2021-04" db="EMBL/GenBank/DDBJ databases">
        <authorList>
            <consortium name="Molecular Ecology Group"/>
        </authorList>
    </citation>
    <scope>NUCLEOTIDE SEQUENCE</scope>
</reference>